<evidence type="ECO:0000313" key="2">
    <source>
        <dbReference type="EMBL" id="MEA5454802.1"/>
    </source>
</evidence>
<evidence type="ECO:0000313" key="3">
    <source>
        <dbReference type="Proteomes" id="UP001304769"/>
    </source>
</evidence>
<proteinExistence type="predicted"/>
<dbReference type="Proteomes" id="UP001304769">
    <property type="component" value="Unassembled WGS sequence"/>
</dbReference>
<dbReference type="EMBL" id="JAYGGQ010000005">
    <property type="protein sequence ID" value="MEA5454802.1"/>
    <property type="molecule type" value="Genomic_DNA"/>
</dbReference>
<name>A0ABU5T554_9MICC</name>
<reference evidence="2 3" key="1">
    <citation type="submission" date="2023-12" db="EMBL/GenBank/DDBJ databases">
        <title>Sinomonas terricola sp. nov, isolated from litchi orchard soil in Guangdong, PR China.</title>
        <authorList>
            <person name="Jiaxin W."/>
            <person name="Yang Z."/>
            <person name="Honghui Z."/>
        </authorList>
    </citation>
    <scope>NUCLEOTIDE SEQUENCE [LARGE SCALE GENOMIC DNA]</scope>
    <source>
        <strain evidence="2 3">JGH33</strain>
    </source>
</reference>
<evidence type="ECO:0000256" key="1">
    <source>
        <dbReference type="SAM" id="MobiDB-lite"/>
    </source>
</evidence>
<dbReference type="RefSeq" id="WP_323278649.1">
    <property type="nucleotide sequence ID" value="NZ_JAYGGQ010000005.1"/>
</dbReference>
<organism evidence="2 3">
    <name type="scientific">Sinomonas terricola</name>
    <dbReference type="NCBI Taxonomy" id="3110330"/>
    <lineage>
        <taxon>Bacteria</taxon>
        <taxon>Bacillati</taxon>
        <taxon>Actinomycetota</taxon>
        <taxon>Actinomycetes</taxon>
        <taxon>Micrococcales</taxon>
        <taxon>Micrococcaceae</taxon>
        <taxon>Sinomonas</taxon>
    </lineage>
</organism>
<feature type="region of interest" description="Disordered" evidence="1">
    <location>
        <begin position="38"/>
        <end position="79"/>
    </location>
</feature>
<protein>
    <submittedName>
        <fullName evidence="2">Uncharacterized protein</fullName>
    </submittedName>
</protein>
<keyword evidence="3" id="KW-1185">Reference proteome</keyword>
<sequence>MYRRRRLVAAVLLVVVLGLIGGGAWALVRAASHSSAPARAADDAGPLTNPTASPTADGASSPAASDAPTSAPPATPTCDPAKIEVTAATDKPAYASTENPVLTLKVMNKNAIPCPVNVGTSQMEYLVMSGADRIFDSKDCQSDASDLVKTIAPGASETANFPWPRIRSTEGCKAVTVKPRPGIYVLTTSLGPLQSPKAVFKLD</sequence>
<comment type="caution">
    <text evidence="2">The sequence shown here is derived from an EMBL/GenBank/DDBJ whole genome shotgun (WGS) entry which is preliminary data.</text>
</comment>
<feature type="compositionally biased region" description="Low complexity" evidence="1">
    <location>
        <begin position="50"/>
        <end position="69"/>
    </location>
</feature>
<gene>
    <name evidence="2" type="ORF">SPF06_08720</name>
</gene>
<accession>A0ABU5T554</accession>